<proteinExistence type="predicted"/>
<dbReference type="PANTHER" id="PTHR45641:SF19">
    <property type="entry name" value="NEPHROCYSTIN-3"/>
    <property type="match status" value="1"/>
</dbReference>
<keyword evidence="6" id="KW-1133">Transmembrane helix</keyword>
<evidence type="ECO:0000313" key="8">
    <source>
        <dbReference type="EMBL" id="MDG3004712.1"/>
    </source>
</evidence>
<accession>A0ABT6FB07</accession>
<dbReference type="InterPro" id="IPR019734">
    <property type="entry name" value="TPR_rpt"/>
</dbReference>
<dbReference type="Gene3D" id="1.25.40.10">
    <property type="entry name" value="Tetratricopeptide repeat domain"/>
    <property type="match status" value="4"/>
</dbReference>
<keyword evidence="8" id="KW-0808">Transferase</keyword>
<dbReference type="PROSITE" id="PS50011">
    <property type="entry name" value="PROTEIN_KINASE_DOM"/>
    <property type="match status" value="1"/>
</dbReference>
<reference evidence="8 9" key="1">
    <citation type="submission" date="2023-03" db="EMBL/GenBank/DDBJ databases">
        <title>Paludisphaera mucosa sp. nov. a novel planctomycete from northern fen.</title>
        <authorList>
            <person name="Ivanova A."/>
        </authorList>
    </citation>
    <scope>NUCLEOTIDE SEQUENCE [LARGE SCALE GENOMIC DNA]</scope>
    <source>
        <strain evidence="8 9">Pla2</strain>
    </source>
</reference>
<sequence>MTDESLFAAALEKASAPERRAFLDAAADDADQRRRVGVLVEAHERSLGILDRPTEAFGRAEPAAGAAAPGPAEGSVIAGRYKLIEEIGVGGMGSVWKAEQTEPVRRVVALKLVKPGMDSRTVLARFEAERQALALMEHPNIAAVLDGGVTENGRPFFVMEYVKGVPFTQYCDEARLSVDERLALFVPVCQAVQHAHTKGVIHRDIKPGNILVCLYDGAPTPKVIDFGLAKAMQDPLTEKTLHTAHGALLGTPLYMSPEQAEINNLDVDARSDVYALGVVLYEVLTGTTPLEGRRFREAAWHEMLRLIQEEVPPRPSARLSDSEALPSLAARRKTPPARLTRLMRGELDWIVMKCLEKDRARRYETASGLSRDLQRYLADESVEACPPSAGYRLRKFVSRNRGVVLAASIMFLLLAGGVVGTTWGMIRADRARAKQAEQAEGERKANEQAQKLLRQTEKGIEVLAAVFNDVNPREEQGDKPLRAVLADRLVEAADQIGGESLGEASSVAALQNRLAVSLVHLGRPQHAIPLFQKAMATREALLGPVHRDTLETMTLLAEAYRADGKPGAALPLMEEALKLSRIHLGEKEPFTLYRINNLAAFHQQAGRIPEAIALHEEALRLKGIAIRHDDPVVLTTMNNLADAYRLDSRMDKALPLMEETLRLRREKFGPEHIATVTSMNNLAEGYRAVGDVERALPLREETLRLIRAKVGPTHPNTLTTLNNMGLVYRAARQPEKARAVLEEALGLMKANLSPGHPLIYLGMTSLGLVQVDLGRPDLGLPLLEEALAGRKARLGPDDPAILQSRTAIASAHVAAGRPDQAIPILEEILQARKAKVGPDHPEVLVILDRLATAHEAAGQPARALPLREEAAAGFEKRGLKFQNAGDVIAGLADALERSGRPDDADAWRRKWRDAVKDRSGVESSSYAVELAAYGASLVRREKWAEAESVLRQALPVLEKAAPESPTRFQAQSLLGASLLGRGGFADAEPLLVQGYEGLKAREAGLVAKDRPLAAEAGDRIVRLYTAWGRPEKAAEWRGKLGAEPRP</sequence>
<evidence type="ECO:0000256" key="2">
    <source>
        <dbReference type="ARBA" id="ARBA00022741"/>
    </source>
</evidence>
<feature type="domain" description="Protein kinase" evidence="7">
    <location>
        <begin position="81"/>
        <end position="377"/>
    </location>
</feature>
<dbReference type="SUPFAM" id="SSF48452">
    <property type="entry name" value="TPR-like"/>
    <property type="match status" value="4"/>
</dbReference>
<comment type="caution">
    <text evidence="8">The sequence shown here is derived from an EMBL/GenBank/DDBJ whole genome shotgun (WGS) entry which is preliminary data.</text>
</comment>
<keyword evidence="8" id="KW-0418">Kinase</keyword>
<dbReference type="Gene3D" id="3.30.200.20">
    <property type="entry name" value="Phosphorylase Kinase, domain 1"/>
    <property type="match status" value="1"/>
</dbReference>
<feature type="transmembrane region" description="Helical" evidence="6">
    <location>
        <begin position="402"/>
        <end position="426"/>
    </location>
</feature>
<keyword evidence="9" id="KW-1185">Reference proteome</keyword>
<dbReference type="Pfam" id="PF13424">
    <property type="entry name" value="TPR_12"/>
    <property type="match status" value="4"/>
</dbReference>
<feature type="binding site" evidence="5">
    <location>
        <position position="111"/>
    </location>
    <ligand>
        <name>ATP</name>
        <dbReference type="ChEBI" id="CHEBI:30616"/>
    </ligand>
</feature>
<evidence type="ECO:0000256" key="1">
    <source>
        <dbReference type="ARBA" id="ARBA00022737"/>
    </source>
</evidence>
<dbReference type="PRINTS" id="PR00381">
    <property type="entry name" value="KINESINLIGHT"/>
</dbReference>
<organism evidence="8 9">
    <name type="scientific">Paludisphaera mucosa</name>
    <dbReference type="NCBI Taxonomy" id="3030827"/>
    <lineage>
        <taxon>Bacteria</taxon>
        <taxon>Pseudomonadati</taxon>
        <taxon>Planctomycetota</taxon>
        <taxon>Planctomycetia</taxon>
        <taxon>Isosphaerales</taxon>
        <taxon>Isosphaeraceae</taxon>
        <taxon>Paludisphaera</taxon>
    </lineage>
</organism>
<dbReference type="PANTHER" id="PTHR45641">
    <property type="entry name" value="TETRATRICOPEPTIDE REPEAT PROTEIN (AFU_ORTHOLOGUE AFUA_6G03870)"/>
    <property type="match status" value="1"/>
</dbReference>
<dbReference type="InterPro" id="IPR011009">
    <property type="entry name" value="Kinase-like_dom_sf"/>
</dbReference>
<keyword evidence="6" id="KW-0812">Transmembrane</keyword>
<dbReference type="InterPro" id="IPR000719">
    <property type="entry name" value="Prot_kinase_dom"/>
</dbReference>
<dbReference type="InterPro" id="IPR017441">
    <property type="entry name" value="Protein_kinase_ATP_BS"/>
</dbReference>
<evidence type="ECO:0000313" key="9">
    <source>
        <dbReference type="Proteomes" id="UP001216907"/>
    </source>
</evidence>
<keyword evidence="3" id="KW-0802">TPR repeat</keyword>
<keyword evidence="4 5" id="KW-0067">ATP-binding</keyword>
<protein>
    <submittedName>
        <fullName evidence="8">Serine/threonine-protein kinase</fullName>
        <ecNumber evidence="8">2.7.11.1</ecNumber>
    </submittedName>
</protein>
<dbReference type="SMART" id="SM00220">
    <property type="entry name" value="S_TKc"/>
    <property type="match status" value="1"/>
</dbReference>
<dbReference type="GO" id="GO:0004674">
    <property type="term" value="F:protein serine/threonine kinase activity"/>
    <property type="evidence" value="ECO:0007669"/>
    <property type="project" value="UniProtKB-EC"/>
</dbReference>
<dbReference type="InterPro" id="IPR011990">
    <property type="entry name" value="TPR-like_helical_dom_sf"/>
</dbReference>
<name>A0ABT6FB07_9BACT</name>
<dbReference type="EMBL" id="JARRAG010000002">
    <property type="protein sequence ID" value="MDG3004712.1"/>
    <property type="molecule type" value="Genomic_DNA"/>
</dbReference>
<evidence type="ECO:0000256" key="4">
    <source>
        <dbReference type="ARBA" id="ARBA00022840"/>
    </source>
</evidence>
<evidence type="ECO:0000256" key="5">
    <source>
        <dbReference type="PROSITE-ProRule" id="PRU10141"/>
    </source>
</evidence>
<evidence type="ECO:0000256" key="6">
    <source>
        <dbReference type="SAM" id="Phobius"/>
    </source>
</evidence>
<dbReference type="CDD" id="cd14014">
    <property type="entry name" value="STKc_PknB_like"/>
    <property type="match status" value="1"/>
</dbReference>
<dbReference type="RefSeq" id="WP_277861066.1">
    <property type="nucleotide sequence ID" value="NZ_JARRAG010000002.1"/>
</dbReference>
<keyword evidence="1" id="KW-0677">Repeat</keyword>
<dbReference type="PROSITE" id="PS00108">
    <property type="entry name" value="PROTEIN_KINASE_ST"/>
    <property type="match status" value="1"/>
</dbReference>
<dbReference type="Proteomes" id="UP001216907">
    <property type="component" value="Unassembled WGS sequence"/>
</dbReference>
<dbReference type="InterPro" id="IPR008271">
    <property type="entry name" value="Ser/Thr_kinase_AS"/>
</dbReference>
<evidence type="ECO:0000259" key="7">
    <source>
        <dbReference type="PROSITE" id="PS50011"/>
    </source>
</evidence>
<gene>
    <name evidence="8" type="ORF">PZE19_13065</name>
</gene>
<keyword evidence="6" id="KW-0472">Membrane</keyword>
<dbReference type="Pfam" id="PF00069">
    <property type="entry name" value="Pkinase"/>
    <property type="match status" value="1"/>
</dbReference>
<dbReference type="SMART" id="SM00028">
    <property type="entry name" value="TPR"/>
    <property type="match status" value="7"/>
</dbReference>
<keyword evidence="2 5" id="KW-0547">Nucleotide-binding</keyword>
<dbReference type="PROSITE" id="PS00107">
    <property type="entry name" value="PROTEIN_KINASE_ATP"/>
    <property type="match status" value="1"/>
</dbReference>
<dbReference type="EC" id="2.7.11.1" evidence="8"/>
<dbReference type="SUPFAM" id="SSF56112">
    <property type="entry name" value="Protein kinase-like (PK-like)"/>
    <property type="match status" value="1"/>
</dbReference>
<evidence type="ECO:0000256" key="3">
    <source>
        <dbReference type="ARBA" id="ARBA00022803"/>
    </source>
</evidence>
<dbReference type="Gene3D" id="1.10.510.10">
    <property type="entry name" value="Transferase(Phosphotransferase) domain 1"/>
    <property type="match status" value="1"/>
</dbReference>